<evidence type="ECO:0000256" key="1">
    <source>
        <dbReference type="ARBA" id="ARBA00010641"/>
    </source>
</evidence>
<dbReference type="AlphaFoldDB" id="A0A371J927"/>
<dbReference type="EMBL" id="NOJY02000003">
    <property type="protein sequence ID" value="RDY29234.1"/>
    <property type="molecule type" value="Genomic_DNA"/>
</dbReference>
<keyword evidence="7" id="KW-1185">Reference proteome</keyword>
<evidence type="ECO:0000256" key="3">
    <source>
        <dbReference type="ARBA" id="ARBA00023082"/>
    </source>
</evidence>
<dbReference type="PANTHER" id="PTHR43133">
    <property type="entry name" value="RNA POLYMERASE ECF-TYPE SIGMA FACTO"/>
    <property type="match status" value="1"/>
</dbReference>
<dbReference type="CDD" id="cd06171">
    <property type="entry name" value="Sigma70_r4"/>
    <property type="match status" value="1"/>
</dbReference>
<dbReference type="SUPFAM" id="SSF88946">
    <property type="entry name" value="Sigma2 domain of RNA polymerase sigma factors"/>
    <property type="match status" value="1"/>
</dbReference>
<dbReference type="RefSeq" id="WP_094368263.1">
    <property type="nucleotide sequence ID" value="NZ_NOJY02000003.1"/>
</dbReference>
<evidence type="ECO:0000313" key="7">
    <source>
        <dbReference type="Proteomes" id="UP000215694"/>
    </source>
</evidence>
<dbReference type="InterPro" id="IPR036388">
    <property type="entry name" value="WH-like_DNA-bd_sf"/>
</dbReference>
<dbReference type="InterPro" id="IPR013324">
    <property type="entry name" value="RNA_pol_sigma_r3/r4-like"/>
</dbReference>
<dbReference type="GO" id="GO:0006352">
    <property type="term" value="P:DNA-templated transcription initiation"/>
    <property type="evidence" value="ECO:0007669"/>
    <property type="project" value="InterPro"/>
</dbReference>
<accession>A0A371J927</accession>
<dbReference type="Gene3D" id="1.10.10.10">
    <property type="entry name" value="Winged helix-like DNA-binding domain superfamily/Winged helix DNA-binding domain"/>
    <property type="match status" value="1"/>
</dbReference>
<evidence type="ECO:0000259" key="5">
    <source>
        <dbReference type="Pfam" id="PF08281"/>
    </source>
</evidence>
<organism evidence="6 7">
    <name type="scientific">Romboutsia weinsteinii</name>
    <dbReference type="NCBI Taxonomy" id="2020949"/>
    <lineage>
        <taxon>Bacteria</taxon>
        <taxon>Bacillati</taxon>
        <taxon>Bacillota</taxon>
        <taxon>Clostridia</taxon>
        <taxon>Peptostreptococcales</taxon>
        <taxon>Peptostreptococcaceae</taxon>
        <taxon>Romboutsia</taxon>
    </lineage>
</organism>
<keyword evidence="3" id="KW-0731">Sigma factor</keyword>
<dbReference type="InterPro" id="IPR013249">
    <property type="entry name" value="RNA_pol_sigma70_r4_t2"/>
</dbReference>
<dbReference type="InterPro" id="IPR013325">
    <property type="entry name" value="RNA_pol_sigma_r2"/>
</dbReference>
<dbReference type="Proteomes" id="UP000215694">
    <property type="component" value="Unassembled WGS sequence"/>
</dbReference>
<keyword evidence="4" id="KW-0804">Transcription</keyword>
<reference evidence="6 7" key="1">
    <citation type="journal article" date="2017" name="Genome Announc.">
        <title>Draft Genome Sequence of Romboutsia weinsteinii sp. nov. Strain CCRI-19649(T) Isolated from Surface Water.</title>
        <authorList>
            <person name="Maheux A.F."/>
            <person name="Boudreau D.K."/>
            <person name="Berube E."/>
            <person name="Boissinot M."/>
            <person name="Cantin P."/>
            <person name="Raymond F."/>
            <person name="Corbeil J."/>
            <person name="Omar R.F."/>
            <person name="Bergeron M.G."/>
        </authorList>
    </citation>
    <scope>NUCLEOTIDE SEQUENCE [LARGE SCALE GENOMIC DNA]</scope>
    <source>
        <strain evidence="6 7">CCRI-19649</strain>
    </source>
</reference>
<dbReference type="OrthoDB" id="9789355at2"/>
<dbReference type="Pfam" id="PF08281">
    <property type="entry name" value="Sigma70_r4_2"/>
    <property type="match status" value="1"/>
</dbReference>
<dbReference type="SUPFAM" id="SSF88659">
    <property type="entry name" value="Sigma3 and sigma4 domains of RNA polymerase sigma factors"/>
    <property type="match status" value="1"/>
</dbReference>
<dbReference type="GO" id="GO:0016987">
    <property type="term" value="F:sigma factor activity"/>
    <property type="evidence" value="ECO:0007669"/>
    <property type="project" value="UniProtKB-KW"/>
</dbReference>
<dbReference type="Gene3D" id="1.10.1740.10">
    <property type="match status" value="1"/>
</dbReference>
<evidence type="ECO:0000256" key="4">
    <source>
        <dbReference type="ARBA" id="ARBA00023163"/>
    </source>
</evidence>
<protein>
    <submittedName>
        <fullName evidence="6">RNA polymerase sigma factor</fullName>
    </submittedName>
</protein>
<keyword evidence="2" id="KW-0805">Transcription regulation</keyword>
<proteinExistence type="inferred from homology"/>
<dbReference type="PANTHER" id="PTHR43133:SF60">
    <property type="entry name" value="RNA POLYMERASE SIGMA FACTOR SIGV"/>
    <property type="match status" value="1"/>
</dbReference>
<comment type="similarity">
    <text evidence="1">Belongs to the sigma-70 factor family. ECF subfamily.</text>
</comment>
<feature type="domain" description="RNA polymerase sigma factor 70 region 4 type 2" evidence="5">
    <location>
        <begin position="122"/>
        <end position="169"/>
    </location>
</feature>
<comment type="caution">
    <text evidence="6">The sequence shown here is derived from an EMBL/GenBank/DDBJ whole genome shotgun (WGS) entry which is preliminary data.</text>
</comment>
<gene>
    <name evidence="6" type="ORF">CHL78_002700</name>
</gene>
<dbReference type="GO" id="GO:0003677">
    <property type="term" value="F:DNA binding"/>
    <property type="evidence" value="ECO:0007669"/>
    <property type="project" value="InterPro"/>
</dbReference>
<evidence type="ECO:0000256" key="2">
    <source>
        <dbReference type="ARBA" id="ARBA00023015"/>
    </source>
</evidence>
<dbReference type="InterPro" id="IPR014284">
    <property type="entry name" value="RNA_pol_sigma-70_dom"/>
</dbReference>
<name>A0A371J927_9FIRM</name>
<dbReference type="NCBIfam" id="TIGR02937">
    <property type="entry name" value="sigma70-ECF"/>
    <property type="match status" value="1"/>
</dbReference>
<sequence length="182" mass="21503">MLLYLNLIDTHEGVSKFEYIYENYKKTMHYKAFEILKDKQLSEDAVHESFIRLIKYINENKIEDVTSNKTKGLVIVIVKRVSINIYNKVKKENEKIDRLQDISTFTDINLETLETFSEIEIAILKLPDTYQEIFLLKFFHQLSDKEISKVLNIRQDTVRKRVSRGRQRLKEILSEGEVSIVG</sequence>
<dbReference type="InterPro" id="IPR039425">
    <property type="entry name" value="RNA_pol_sigma-70-like"/>
</dbReference>
<evidence type="ECO:0000313" key="6">
    <source>
        <dbReference type="EMBL" id="RDY29234.1"/>
    </source>
</evidence>